<reference evidence="2" key="1">
    <citation type="submission" date="2022-01" db="EMBL/GenBank/DDBJ databases">
        <authorList>
            <person name="Braso-Vives M."/>
        </authorList>
    </citation>
    <scope>NUCLEOTIDE SEQUENCE</scope>
</reference>
<dbReference type="OrthoDB" id="5984388at2759"/>
<feature type="region of interest" description="Disordered" evidence="1">
    <location>
        <begin position="1"/>
        <end position="30"/>
    </location>
</feature>
<dbReference type="PANTHER" id="PTHR46579">
    <property type="entry name" value="F5/8 TYPE C DOMAIN-CONTAINING PROTEIN-RELATED"/>
    <property type="match status" value="1"/>
</dbReference>
<dbReference type="AlphaFoldDB" id="A0A8J9WDT5"/>
<name>A0A8J9WDT5_BRALA</name>
<dbReference type="Proteomes" id="UP000838412">
    <property type="component" value="Chromosome 1"/>
</dbReference>
<keyword evidence="3" id="KW-1185">Reference proteome</keyword>
<accession>A0A8J9WDT5</accession>
<dbReference type="InterPro" id="IPR004242">
    <property type="entry name" value="Transposase_21"/>
</dbReference>
<evidence type="ECO:0000313" key="3">
    <source>
        <dbReference type="Proteomes" id="UP000838412"/>
    </source>
</evidence>
<dbReference type="PANTHER" id="PTHR46579:SF2">
    <property type="entry name" value="C2H2-TYPE DOMAIN-CONTAINING PROTEIN"/>
    <property type="match status" value="1"/>
</dbReference>
<feature type="region of interest" description="Disordered" evidence="1">
    <location>
        <begin position="191"/>
        <end position="223"/>
    </location>
</feature>
<evidence type="ECO:0000256" key="1">
    <source>
        <dbReference type="SAM" id="MobiDB-lite"/>
    </source>
</evidence>
<gene>
    <name evidence="2" type="primary">Hypp536</name>
    <name evidence="2" type="ORF">BLAG_LOCUS1851</name>
</gene>
<sequence length="1119" mass="127485">MGSFLARPSPSRSCSSNVAEGCGGDEPGREADMSLQELQLLAPTDTSRKDEDCIRTHQVFIKDLDGRTKCVDVAEGSTVEELMSHLKKEEILPPGGSLVAESKKLKKSQLVGKVSCNIEVALALNGGVPPKSTKPKKVPRRKKAEKRKVCPGCQANYSSQAFRNHRSRFYDEDSKSYTCVKEDNHVSHCSETEFSTSASVSEPEHDMPNSVTDSEPADDGRKLKNTKNHAEEDISSFYDVNESFQDQSDSEDEEIWLENSGIAVDVNIDEEFENSYSNDEHRQTSGLITSLLHWLCWFILLWQAKHFISDTAINQLFHFIGQWFDIASKHSPFIAALSPIFPGSIYLAWKHLNYRTDKFMKYVVCTKCCTLYDYSDCKYVLNGREESKRCSFVKYINHPQRQHRRPCGQKLLKSIKLPSGKTKLVPFKIYCYKSLKESISALVRRSGFEESCELWRKRSQNSDKMSDIYDGKIWKEFNDPQKHDFFTKEGNYGLVLNVDWFQPFKHVKYSVGVIYLAVANLPREERFKRNNIIIVGIIPDMKVEPPTKTFIEPLVEELMKAWTDGFKIKSFLSGKHEKTFRLALICVGCDIPATRKLCGFLGHTATQGCSRCKKSFPGGIGEKLFGGFDIANWIPRTHEDHLASVNSILKSKTQTEQQELERTSGARFSPLINLPYFDIIRMSTVDPMHNLFLGTAKRVIEVWKDLGILTDKMLHAIQEKVDNVEAPSDIGKIPRKIASCFGGFTADQLKNWTIIFSVFALKDVIKDEDLECWRKFVLACRLISSRVVTKRSIELACKLLVEFCKKFESLYGADRVTPNMHLHAHLKDCMEDFGPVYSFWLFSFERLNGILGDQPNNNREVELQIMRKFDKERHLLDVGEPTHFSESFSQLTSSMVDILKEDNRGTNDGVGVGPWGELSSYKTPLENKPWSINEKLNVQFEKGVASVLIDDDFGNVVDMYKTIYPSLPSNTFIPRSYLKLKTIRVTGSVIGSYISRSSRSSYILANWAGNDGHIQDYSEMYRIPRPGRISYFLKHIITSEHGAQVHLLAKVEWYSKVADSVRTHCGQPVEAWHPTVFDAEGPASFLPVQRLKCKFVKAPGKVHDREVMFVCPRDRYFSY</sequence>
<dbReference type="EMBL" id="OV696686">
    <property type="protein sequence ID" value="CAH1232939.1"/>
    <property type="molecule type" value="Genomic_DNA"/>
</dbReference>
<protein>
    <submittedName>
        <fullName evidence="2">Hypp536 protein</fullName>
    </submittedName>
</protein>
<evidence type="ECO:0000313" key="2">
    <source>
        <dbReference type="EMBL" id="CAH1232939.1"/>
    </source>
</evidence>
<organism evidence="2 3">
    <name type="scientific">Branchiostoma lanceolatum</name>
    <name type="common">Common lancelet</name>
    <name type="synonym">Amphioxus lanceolatum</name>
    <dbReference type="NCBI Taxonomy" id="7740"/>
    <lineage>
        <taxon>Eukaryota</taxon>
        <taxon>Metazoa</taxon>
        <taxon>Chordata</taxon>
        <taxon>Cephalochordata</taxon>
        <taxon>Leptocardii</taxon>
        <taxon>Amphioxiformes</taxon>
        <taxon>Branchiostomatidae</taxon>
        <taxon>Branchiostoma</taxon>
    </lineage>
</organism>
<dbReference type="Pfam" id="PF02992">
    <property type="entry name" value="Transposase_21"/>
    <property type="match status" value="1"/>
</dbReference>
<proteinExistence type="predicted"/>